<dbReference type="EMBL" id="MU002456">
    <property type="protein sequence ID" value="KAF2786488.1"/>
    <property type="molecule type" value="Genomic_DNA"/>
</dbReference>
<evidence type="ECO:0000313" key="3">
    <source>
        <dbReference type="EMBL" id="KAF2786488.1"/>
    </source>
</evidence>
<dbReference type="Pfam" id="PF22685">
    <property type="entry name" value="Gal80p_C-like"/>
    <property type="match status" value="1"/>
</dbReference>
<organism evidence="3 4">
    <name type="scientific">Melanomma pulvis-pyrius CBS 109.77</name>
    <dbReference type="NCBI Taxonomy" id="1314802"/>
    <lineage>
        <taxon>Eukaryota</taxon>
        <taxon>Fungi</taxon>
        <taxon>Dikarya</taxon>
        <taxon>Ascomycota</taxon>
        <taxon>Pezizomycotina</taxon>
        <taxon>Dothideomycetes</taxon>
        <taxon>Pleosporomycetidae</taxon>
        <taxon>Pleosporales</taxon>
        <taxon>Melanommataceae</taxon>
        <taxon>Melanomma</taxon>
    </lineage>
</organism>
<dbReference type="InterPro" id="IPR055080">
    <property type="entry name" value="Gal80p-like_C"/>
</dbReference>
<dbReference type="Gene3D" id="3.40.50.720">
    <property type="entry name" value="NAD(P)-binding Rossmann-like Domain"/>
    <property type="match status" value="1"/>
</dbReference>
<feature type="domain" description="Gfo/Idh/MocA-like oxidoreductase N-terminal" evidence="1">
    <location>
        <begin position="7"/>
        <end position="130"/>
    </location>
</feature>
<protein>
    <submittedName>
        <fullName evidence="3">NAD-binding Rossmann fold oxidoreductase family protein</fullName>
    </submittedName>
</protein>
<dbReference type="SUPFAM" id="SSF55347">
    <property type="entry name" value="Glyceraldehyde-3-phosphate dehydrogenase-like, C-terminal domain"/>
    <property type="match status" value="1"/>
</dbReference>
<dbReference type="Pfam" id="PF01408">
    <property type="entry name" value="GFO_IDH_MocA"/>
    <property type="match status" value="1"/>
</dbReference>
<evidence type="ECO:0000259" key="1">
    <source>
        <dbReference type="Pfam" id="PF01408"/>
    </source>
</evidence>
<dbReference type="AlphaFoldDB" id="A0A6A6WRD6"/>
<dbReference type="InterPro" id="IPR036291">
    <property type="entry name" value="NAD(P)-bd_dom_sf"/>
</dbReference>
<dbReference type="PANTHER" id="PTHR43708">
    <property type="entry name" value="CONSERVED EXPRESSED OXIDOREDUCTASE (EUROFUNG)"/>
    <property type="match status" value="1"/>
</dbReference>
<accession>A0A6A6WRD6</accession>
<dbReference type="Proteomes" id="UP000799757">
    <property type="component" value="Unassembled WGS sequence"/>
</dbReference>
<dbReference type="OrthoDB" id="64915at2759"/>
<dbReference type="Gene3D" id="3.30.360.10">
    <property type="entry name" value="Dihydrodipicolinate Reductase, domain 2"/>
    <property type="match status" value="1"/>
</dbReference>
<dbReference type="GO" id="GO:0000166">
    <property type="term" value="F:nucleotide binding"/>
    <property type="evidence" value="ECO:0007669"/>
    <property type="project" value="InterPro"/>
</dbReference>
<evidence type="ECO:0000313" key="4">
    <source>
        <dbReference type="Proteomes" id="UP000799757"/>
    </source>
</evidence>
<sequence>MTQSQKRIGLVGLSASGSWASRSHLAYLRTTPYYTITALQNSSKASAEAAAKEYSLPSVSTHADTSSLAADPNVDIVAVSVNVQGHYDVIKPALSAGKDVFAEWPLARNVAEAVELTALAKEKGVRTLVGLQARQSPTVLKAREFVKSGKLGKILSSTMHGYGVICSPVTTKDFEYTNAIENGANLVTIPMGHATDALCFVLGEFTGLSATIANHFPEIVMLDKEFKPAGTVKKTAHDYVAFTGTLVDGGVVDVTYSGGTSHYGKDFFWEINGTDGSLVMENAKIQTPGPATGGHIQMSQPTLKFVPKKENPFAPAVALEDVEVEKAGEWDQGDMSFGVGKAWDAFAGVGLDKGYTVTTFEDALVRHKMIEAIYRSAEKGTRESYL</sequence>
<keyword evidence="4" id="KW-1185">Reference proteome</keyword>
<feature type="domain" description="Gal80p-like C-terminal" evidence="2">
    <location>
        <begin position="137"/>
        <end position="281"/>
    </location>
</feature>
<reference evidence="3" key="1">
    <citation type="journal article" date="2020" name="Stud. Mycol.">
        <title>101 Dothideomycetes genomes: a test case for predicting lifestyles and emergence of pathogens.</title>
        <authorList>
            <person name="Haridas S."/>
            <person name="Albert R."/>
            <person name="Binder M."/>
            <person name="Bloem J."/>
            <person name="Labutti K."/>
            <person name="Salamov A."/>
            <person name="Andreopoulos B."/>
            <person name="Baker S."/>
            <person name="Barry K."/>
            <person name="Bills G."/>
            <person name="Bluhm B."/>
            <person name="Cannon C."/>
            <person name="Castanera R."/>
            <person name="Culley D."/>
            <person name="Daum C."/>
            <person name="Ezra D."/>
            <person name="Gonzalez J."/>
            <person name="Henrissat B."/>
            <person name="Kuo A."/>
            <person name="Liang C."/>
            <person name="Lipzen A."/>
            <person name="Lutzoni F."/>
            <person name="Magnuson J."/>
            <person name="Mondo S."/>
            <person name="Nolan M."/>
            <person name="Ohm R."/>
            <person name="Pangilinan J."/>
            <person name="Park H.-J."/>
            <person name="Ramirez L."/>
            <person name="Alfaro M."/>
            <person name="Sun H."/>
            <person name="Tritt A."/>
            <person name="Yoshinaga Y."/>
            <person name="Zwiers L.-H."/>
            <person name="Turgeon B."/>
            <person name="Goodwin S."/>
            <person name="Spatafora J."/>
            <person name="Crous P."/>
            <person name="Grigoriev I."/>
        </authorList>
    </citation>
    <scope>NUCLEOTIDE SEQUENCE</scope>
    <source>
        <strain evidence="3">CBS 109.77</strain>
    </source>
</reference>
<dbReference type="SUPFAM" id="SSF51735">
    <property type="entry name" value="NAD(P)-binding Rossmann-fold domains"/>
    <property type="match status" value="1"/>
</dbReference>
<gene>
    <name evidence="3" type="ORF">K505DRAFT_343762</name>
</gene>
<dbReference type="PANTHER" id="PTHR43708:SF1">
    <property type="entry name" value="GALACTOSE_LACTOSE METABOLISM REGULATORY PROTEIN GAL80"/>
    <property type="match status" value="1"/>
</dbReference>
<name>A0A6A6WRD6_9PLEO</name>
<dbReference type="InterPro" id="IPR000683">
    <property type="entry name" value="Gfo/Idh/MocA-like_OxRdtase_N"/>
</dbReference>
<proteinExistence type="predicted"/>
<evidence type="ECO:0000259" key="2">
    <source>
        <dbReference type="Pfam" id="PF22685"/>
    </source>
</evidence>
<dbReference type="InterPro" id="IPR051317">
    <property type="entry name" value="Gfo/Idh/MocA_oxidoreduct"/>
</dbReference>